<dbReference type="PATRIC" id="fig|1278076.4.peg.679"/>
<dbReference type="InterPro" id="IPR011059">
    <property type="entry name" value="Metal-dep_hydrolase_composite"/>
</dbReference>
<dbReference type="Gene3D" id="1.20.58.520">
    <property type="entry name" value="Amidohydrolase"/>
    <property type="match status" value="1"/>
</dbReference>
<feature type="domain" description="Amidohydrolase-related" evidence="1">
    <location>
        <begin position="56"/>
        <end position="386"/>
    </location>
</feature>
<dbReference type="Gene3D" id="3.40.50.10910">
    <property type="entry name" value="Amidohydrolase"/>
    <property type="match status" value="1"/>
</dbReference>
<accession>M2YY53</accession>
<evidence type="ECO:0000313" key="3">
    <source>
        <dbReference type="Proteomes" id="UP000011731"/>
    </source>
</evidence>
<gene>
    <name evidence="2" type="ORF">G352_03274</name>
</gene>
<evidence type="ECO:0000259" key="1">
    <source>
        <dbReference type="Pfam" id="PF01979"/>
    </source>
</evidence>
<dbReference type="InterPro" id="IPR032466">
    <property type="entry name" value="Metal_Hydrolase"/>
</dbReference>
<keyword evidence="3" id="KW-1185">Reference proteome</keyword>
<organism evidence="2 3">
    <name type="scientific">Rhodococcus ruber BKS 20-38</name>
    <dbReference type="NCBI Taxonomy" id="1278076"/>
    <lineage>
        <taxon>Bacteria</taxon>
        <taxon>Bacillati</taxon>
        <taxon>Actinomycetota</taxon>
        <taxon>Actinomycetes</taxon>
        <taxon>Mycobacteriales</taxon>
        <taxon>Nocardiaceae</taxon>
        <taxon>Rhodococcus</taxon>
    </lineage>
</organism>
<dbReference type="EMBL" id="AOEX01000016">
    <property type="protein sequence ID" value="EME66925.1"/>
    <property type="molecule type" value="Genomic_DNA"/>
</dbReference>
<dbReference type="AlphaFoldDB" id="M2YY53"/>
<dbReference type="PANTHER" id="PTHR43135:SF3">
    <property type="entry name" value="ALPHA-D-RIBOSE 1-METHYLPHOSPHONATE 5-TRIPHOSPHATE DIPHOSPHATASE"/>
    <property type="match status" value="1"/>
</dbReference>
<proteinExistence type="predicted"/>
<dbReference type="Gene3D" id="3.30.110.90">
    <property type="entry name" value="Amidohydrolase"/>
    <property type="match status" value="1"/>
</dbReference>
<protein>
    <recommendedName>
        <fullName evidence="1">Amidohydrolase-related domain-containing protein</fullName>
    </recommendedName>
</protein>
<sequence length="417" mass="44266">MPMNHAEFVIRDVRVFDGEEVVERATVHVRGGLIEGISTQFDSADEVEVVDGRGKTLLPGLIDSHTHAQPPSLEDALLFGVTTELDMFSCPEWMDGQRRDAAERNDLADVRSASIGATVLGGHPSMMIGTYFAEQYPVVTSLQDASAFVGARVAEGADYIKLLIDDGTSLGHDSPTLSEDVARTIVNAAHDHGKMAVAHVTSLAGAEQALRAGVNGLVHIFFDRPPTDEIIAQALDAGVFITPTLSTVGSLASDIDGTHLADDDRARPLIPAPWRENLCQCWHLGSPGSLDHAIEATRRMHEAGLDILAGTDAASIGVVGTAHGVSMHGELELLVRAGLSPVQALRAATSLPARRFGLHDRGRIAPGLQADLLLVEGDPTQEITATLSIAGIWRRGDKLSRARRDSAGPSKIGQPAV</sequence>
<dbReference type="Pfam" id="PF01979">
    <property type="entry name" value="Amidohydro_1"/>
    <property type="match status" value="1"/>
</dbReference>
<dbReference type="PANTHER" id="PTHR43135">
    <property type="entry name" value="ALPHA-D-RIBOSE 1-METHYLPHOSPHONATE 5-TRIPHOSPHATE DIPHOSPHATASE"/>
    <property type="match status" value="1"/>
</dbReference>
<evidence type="ECO:0000313" key="2">
    <source>
        <dbReference type="EMBL" id="EME66925.1"/>
    </source>
</evidence>
<name>M2YY53_9NOCA</name>
<dbReference type="SUPFAM" id="SSF51556">
    <property type="entry name" value="Metallo-dependent hydrolases"/>
    <property type="match status" value="1"/>
</dbReference>
<dbReference type="InterPro" id="IPR051781">
    <property type="entry name" value="Metallo-dep_Hydrolase"/>
</dbReference>
<dbReference type="RefSeq" id="WP_003934740.1">
    <property type="nucleotide sequence ID" value="NZ_AOEX01000016.1"/>
</dbReference>
<dbReference type="Gene3D" id="2.30.40.10">
    <property type="entry name" value="Urease, subunit C, domain 1"/>
    <property type="match status" value="1"/>
</dbReference>
<dbReference type="Proteomes" id="UP000011731">
    <property type="component" value="Unassembled WGS sequence"/>
</dbReference>
<dbReference type="GO" id="GO:0016810">
    <property type="term" value="F:hydrolase activity, acting on carbon-nitrogen (but not peptide) bonds"/>
    <property type="evidence" value="ECO:0007669"/>
    <property type="project" value="InterPro"/>
</dbReference>
<comment type="caution">
    <text evidence="2">The sequence shown here is derived from an EMBL/GenBank/DDBJ whole genome shotgun (WGS) entry which is preliminary data.</text>
</comment>
<dbReference type="InterPro" id="IPR006680">
    <property type="entry name" value="Amidohydro-rel"/>
</dbReference>
<dbReference type="SUPFAM" id="SSF51338">
    <property type="entry name" value="Composite domain of metallo-dependent hydrolases"/>
    <property type="match status" value="1"/>
</dbReference>
<reference evidence="2 3" key="1">
    <citation type="journal article" date="2013" name="Genome Announc.">
        <title>Draft Genome Sequence of Rhodococcus ruber Strain BKS 20-38.</title>
        <authorList>
            <person name="Bala M."/>
            <person name="Kumar S."/>
            <person name="Raghava G.P."/>
            <person name="Mayilraj S."/>
        </authorList>
    </citation>
    <scope>NUCLEOTIDE SEQUENCE [LARGE SCALE GENOMIC DNA]</scope>
    <source>
        <strain evidence="2 3">BKS 20-38</strain>
    </source>
</reference>